<dbReference type="RefSeq" id="WP_052471676.1">
    <property type="nucleotide sequence ID" value="NZ_CP031198.1"/>
</dbReference>
<reference evidence="2 3" key="1">
    <citation type="submission" date="2018-07" db="EMBL/GenBank/DDBJ databases">
        <authorList>
            <person name="Feyereisen M."/>
        </authorList>
    </citation>
    <scope>NUCLEOTIDE SEQUENCE [LARGE SCALE GENOMIC DNA]</scope>
    <source>
        <strain evidence="2 3">UCCLBBS449</strain>
    </source>
</reference>
<evidence type="ECO:0000313" key="2">
    <source>
        <dbReference type="EMBL" id="QCZ53623.1"/>
    </source>
</evidence>
<evidence type="ECO:0000313" key="3">
    <source>
        <dbReference type="Proteomes" id="UP000307074"/>
    </source>
</evidence>
<accession>A0A5B7Y169</accession>
<protein>
    <recommendedName>
        <fullName evidence="4">Extracellular protein</fullName>
    </recommendedName>
</protein>
<feature type="signal peptide" evidence="1">
    <location>
        <begin position="1"/>
        <end position="27"/>
    </location>
</feature>
<organism evidence="2 3">
    <name type="scientific">Levilactobacillus brevis</name>
    <name type="common">Lactobacillus brevis</name>
    <dbReference type="NCBI Taxonomy" id="1580"/>
    <lineage>
        <taxon>Bacteria</taxon>
        <taxon>Bacillati</taxon>
        <taxon>Bacillota</taxon>
        <taxon>Bacilli</taxon>
        <taxon>Lactobacillales</taxon>
        <taxon>Lactobacillaceae</taxon>
        <taxon>Levilactobacillus</taxon>
    </lineage>
</organism>
<dbReference type="Proteomes" id="UP000307074">
    <property type="component" value="Chromosome"/>
</dbReference>
<feature type="chain" id="PRO_5039620912" description="Extracellular protein" evidence="1">
    <location>
        <begin position="28"/>
        <end position="708"/>
    </location>
</feature>
<dbReference type="Gene3D" id="2.60.120.200">
    <property type="match status" value="1"/>
</dbReference>
<gene>
    <name evidence="2" type="ORF">UCCLBBS449_1688</name>
</gene>
<evidence type="ECO:0008006" key="4">
    <source>
        <dbReference type="Google" id="ProtNLM"/>
    </source>
</evidence>
<dbReference type="InterPro" id="IPR013320">
    <property type="entry name" value="ConA-like_dom_sf"/>
</dbReference>
<dbReference type="EMBL" id="CP031198">
    <property type="protein sequence ID" value="QCZ53623.1"/>
    <property type="molecule type" value="Genomic_DNA"/>
</dbReference>
<proteinExistence type="predicted"/>
<sequence>MTYLKWVLTVLGLGTVLATGMVASADADYDQALKTAPQGISLDNIFVPGTTSNNQASIVNTTNPNITGTQAAKVNNGKKQFGALWSTTDNHFDLTKNMKSSMWMYFGNTGKKAADGMALVFQNDTRGLAATPTYGKTVAGETLGVWGVDTDKKQTTPDKIASTAIQNSWALEFDTHLNTSTSYSNTGNADSFDVDINGPHIASNYPGEVSTYEMVRTSTWVPIYSVGYYATQIHAGTIAGDYTMLSNGTWHHLTIDWQASTKQMTYTFDDKDPITGKKQTGKSAHVTLDTTKIDPNDTGQVRWGFTGATGDSYENNLVIFEEVPGLVDVDANATLTDITQNKVVDNDGTVKGGDKVRLDYQLSYEGGKQEWKDVVAQLKLPSKLSFTKGTITYADGTSTAVDLSGLDSERQLTVKLAKALSSSNQTATISFTGTADEVTEPASVTGLTSTFTAVNGVETASTVDFTLNPTQEVLLASLNGTTFSADDGDVTVKGSVVVPDSTNLKNTDITVKSTLNGRAQADFKIPESDDNESGRFDYTVKPNQLTAGDNTLIITVADPYGNESNPLKVTITLTGQVLFNGVAEASSFQSTTLTGSQQQVKRGNDWQVNVLDTRTAGATWTLQVSATAFTTKDGRQLAGGLYFHDDTGKTAVTTTPMNIASGQSTSNDDEKDIVSDWQDETGLLLDVGSASVSGQYQSQLTWTLNDTP</sequence>
<dbReference type="AlphaFoldDB" id="A0A5B7Y169"/>
<dbReference type="SUPFAM" id="SSF49899">
    <property type="entry name" value="Concanavalin A-like lectins/glucanases"/>
    <property type="match status" value="1"/>
</dbReference>
<name>A0A5B7Y169_LEVBR</name>
<evidence type="ECO:0000256" key="1">
    <source>
        <dbReference type="SAM" id="SignalP"/>
    </source>
</evidence>
<keyword evidence="1" id="KW-0732">Signal</keyword>